<comment type="cofactor">
    <cofactor evidence="1">
        <name>Mg(2+)</name>
        <dbReference type="ChEBI" id="CHEBI:18420"/>
    </cofactor>
</comment>
<dbReference type="CDD" id="cd02883">
    <property type="entry name" value="NUDIX_Hydrolase"/>
    <property type="match status" value="1"/>
</dbReference>
<dbReference type="AlphaFoldDB" id="A0ABD6CHX8"/>
<dbReference type="InterPro" id="IPR015797">
    <property type="entry name" value="NUDIX_hydrolase-like_dom_sf"/>
</dbReference>
<dbReference type="Gene3D" id="3.90.79.10">
    <property type="entry name" value="Nucleoside Triphosphate Pyrophosphohydrolase"/>
    <property type="match status" value="1"/>
</dbReference>
<organism evidence="4 5">
    <name type="scientific">Halorientalis brevis</name>
    <dbReference type="NCBI Taxonomy" id="1126241"/>
    <lineage>
        <taxon>Archaea</taxon>
        <taxon>Methanobacteriati</taxon>
        <taxon>Methanobacteriota</taxon>
        <taxon>Stenosarchaea group</taxon>
        <taxon>Halobacteria</taxon>
        <taxon>Halobacteriales</taxon>
        <taxon>Haloarculaceae</taxon>
        <taxon>Halorientalis</taxon>
    </lineage>
</organism>
<dbReference type="Pfam" id="PF00293">
    <property type="entry name" value="NUDIX"/>
    <property type="match status" value="1"/>
</dbReference>
<dbReference type="PROSITE" id="PS51462">
    <property type="entry name" value="NUDIX"/>
    <property type="match status" value="1"/>
</dbReference>
<evidence type="ECO:0000313" key="5">
    <source>
        <dbReference type="Proteomes" id="UP001597119"/>
    </source>
</evidence>
<dbReference type="PANTHER" id="PTHR43046:SF16">
    <property type="entry name" value="ADP-RIBOSE PYROPHOSPHATASE YJHB-RELATED"/>
    <property type="match status" value="1"/>
</dbReference>
<dbReference type="InterPro" id="IPR000086">
    <property type="entry name" value="NUDIX_hydrolase_dom"/>
</dbReference>
<accession>A0ABD6CHX8</accession>
<dbReference type="PROSITE" id="PS00893">
    <property type="entry name" value="NUDIX_BOX"/>
    <property type="match status" value="1"/>
</dbReference>
<sequence length="188" mass="21880">MTAVDNLWYMADEADQQAERTYHQLSGRYTTYLEYERSQIVSRSRFRTLAERIRENGLPYGAHTLVYQPSGELLLVRHEGVDKWVVPGGEVHSDESLMEGARRELREEAGIEVEYDGLAILARVSFHGDGHNTWGVLPVFEGRAETTDLEVCDPDDEISEARWFEDLPEDTRDRDELREWRRRRFSSS</sequence>
<evidence type="ECO:0000256" key="2">
    <source>
        <dbReference type="ARBA" id="ARBA00022801"/>
    </source>
</evidence>
<evidence type="ECO:0000313" key="4">
    <source>
        <dbReference type="EMBL" id="MFD1589028.1"/>
    </source>
</evidence>
<dbReference type="SUPFAM" id="SSF55811">
    <property type="entry name" value="Nudix"/>
    <property type="match status" value="1"/>
</dbReference>
<reference evidence="4 5" key="1">
    <citation type="journal article" date="2019" name="Int. J. Syst. Evol. Microbiol.">
        <title>The Global Catalogue of Microorganisms (GCM) 10K type strain sequencing project: providing services to taxonomists for standard genome sequencing and annotation.</title>
        <authorList>
            <consortium name="The Broad Institute Genomics Platform"/>
            <consortium name="The Broad Institute Genome Sequencing Center for Infectious Disease"/>
            <person name="Wu L."/>
            <person name="Ma J."/>
        </authorList>
    </citation>
    <scope>NUCLEOTIDE SEQUENCE [LARGE SCALE GENOMIC DNA]</scope>
    <source>
        <strain evidence="4 5">CGMCC 1.12125</strain>
    </source>
</reference>
<keyword evidence="2 4" id="KW-0378">Hydrolase</keyword>
<comment type="caution">
    <text evidence="4">The sequence shown here is derived from an EMBL/GenBank/DDBJ whole genome shotgun (WGS) entry which is preliminary data.</text>
</comment>
<dbReference type="EC" id="3.6.-.-" evidence="4"/>
<gene>
    <name evidence="4" type="ORF">ACFR9U_18770</name>
</gene>
<proteinExistence type="predicted"/>
<dbReference type="EMBL" id="JBHUDJ010000014">
    <property type="protein sequence ID" value="MFD1589028.1"/>
    <property type="molecule type" value="Genomic_DNA"/>
</dbReference>
<evidence type="ECO:0000256" key="1">
    <source>
        <dbReference type="ARBA" id="ARBA00001946"/>
    </source>
</evidence>
<name>A0ABD6CHX8_9EURY</name>
<dbReference type="InterPro" id="IPR020084">
    <property type="entry name" value="NUDIX_hydrolase_CS"/>
</dbReference>
<dbReference type="PANTHER" id="PTHR43046">
    <property type="entry name" value="GDP-MANNOSE MANNOSYL HYDROLASE"/>
    <property type="match status" value="1"/>
</dbReference>
<dbReference type="GO" id="GO:0016787">
    <property type="term" value="F:hydrolase activity"/>
    <property type="evidence" value="ECO:0007669"/>
    <property type="project" value="UniProtKB-KW"/>
</dbReference>
<feature type="domain" description="Nudix hydrolase" evidence="3">
    <location>
        <begin position="57"/>
        <end position="188"/>
    </location>
</feature>
<keyword evidence="5" id="KW-1185">Reference proteome</keyword>
<dbReference type="Proteomes" id="UP001597119">
    <property type="component" value="Unassembled WGS sequence"/>
</dbReference>
<dbReference type="RefSeq" id="WP_247378678.1">
    <property type="nucleotide sequence ID" value="NZ_JALLGV010000005.1"/>
</dbReference>
<evidence type="ECO:0000259" key="3">
    <source>
        <dbReference type="PROSITE" id="PS51462"/>
    </source>
</evidence>
<protein>
    <submittedName>
        <fullName evidence="4">NUDIX hydrolase</fullName>
        <ecNumber evidence="4">3.6.-.-</ecNumber>
    </submittedName>
</protein>